<organism evidence="8 9">
    <name type="scientific">Pestalotiopsis fici (strain W106-1 / CGMCC3.15140)</name>
    <dbReference type="NCBI Taxonomy" id="1229662"/>
    <lineage>
        <taxon>Eukaryota</taxon>
        <taxon>Fungi</taxon>
        <taxon>Dikarya</taxon>
        <taxon>Ascomycota</taxon>
        <taxon>Pezizomycotina</taxon>
        <taxon>Sordariomycetes</taxon>
        <taxon>Xylariomycetidae</taxon>
        <taxon>Amphisphaeriales</taxon>
        <taxon>Sporocadaceae</taxon>
        <taxon>Pestalotiopsis</taxon>
    </lineage>
</organism>
<feature type="site" description="Lowers pKa of active site Tyr" evidence="6">
    <location>
        <position position="80"/>
    </location>
</feature>
<dbReference type="Pfam" id="PF00248">
    <property type="entry name" value="Aldo_ket_red"/>
    <property type="match status" value="1"/>
</dbReference>
<comment type="similarity">
    <text evidence="1">Belongs to the aldo/keto reductase family.</text>
</comment>
<dbReference type="PANTHER" id="PTHR43827:SF3">
    <property type="entry name" value="NADP-DEPENDENT OXIDOREDUCTASE DOMAIN-CONTAINING PROTEIN"/>
    <property type="match status" value="1"/>
</dbReference>
<dbReference type="OrthoDB" id="416253at2759"/>
<dbReference type="OMA" id="DWGVSYF"/>
<dbReference type="STRING" id="1229662.W3XPG2"/>
<feature type="binding site" evidence="5">
    <location>
        <position position="113"/>
    </location>
    <ligand>
        <name>substrate</name>
    </ligand>
</feature>
<dbReference type="EMBL" id="KI912109">
    <property type="protein sequence ID" value="ETS87859.1"/>
    <property type="molecule type" value="Genomic_DNA"/>
</dbReference>
<evidence type="ECO:0000256" key="4">
    <source>
        <dbReference type="PIRSR" id="PIRSR000097-1"/>
    </source>
</evidence>
<feature type="domain" description="NADP-dependent oxidoreductase" evidence="7">
    <location>
        <begin position="21"/>
        <end position="313"/>
    </location>
</feature>
<accession>W3XPG2</accession>
<dbReference type="InterPro" id="IPR036812">
    <property type="entry name" value="NAD(P)_OxRdtase_dom_sf"/>
</dbReference>
<evidence type="ECO:0000256" key="2">
    <source>
        <dbReference type="ARBA" id="ARBA00022857"/>
    </source>
</evidence>
<proteinExistence type="inferred from homology"/>
<keyword evidence="3" id="KW-0560">Oxidoreductase</keyword>
<dbReference type="InterPro" id="IPR020471">
    <property type="entry name" value="AKR"/>
</dbReference>
<evidence type="ECO:0000256" key="3">
    <source>
        <dbReference type="ARBA" id="ARBA00023002"/>
    </source>
</evidence>
<gene>
    <name evidence="8" type="ORF">PFICI_01687</name>
</gene>
<dbReference type="GeneID" id="19266700"/>
<dbReference type="KEGG" id="pfy:PFICI_01687"/>
<sequence>MNRVPTVKLSSGYEMPLVGFGIWKVPREECADAVYNAIKMGYRHIDGAHNYTNSLEAGVGVRRAIDEGIVKRQDLFITSKLWNTYHRYDIAIQMAKNENEKWNVGYIDLFLIHFPIAQQYIDPNVLEFPTFWSDDKAKIAYPLERVPLSETWSALETLVQTKDRPDGILRSLGVANFNGQLLYDLLSYAKVPVASLQIEHHPYLVQPELVKMAQENGVSVTAYSSFGPLSYVGLDGFLFDNARAMTPLFQHPTVLNIARSHKKTPAQVLLRWATQRNIAVIPKSNSLDRLQENLECCSFDMTREELAQISRLDNGTRFIDPGLFGIHIHA</sequence>
<dbReference type="InterPro" id="IPR023210">
    <property type="entry name" value="NADP_OxRdtase_dom"/>
</dbReference>
<reference evidence="9" key="1">
    <citation type="journal article" date="2015" name="BMC Genomics">
        <title>Genomic and transcriptomic analysis of the endophytic fungus Pestalotiopsis fici reveals its lifestyle and high potential for synthesis of natural products.</title>
        <authorList>
            <person name="Wang X."/>
            <person name="Zhang X."/>
            <person name="Liu L."/>
            <person name="Xiang M."/>
            <person name="Wang W."/>
            <person name="Sun X."/>
            <person name="Che Y."/>
            <person name="Guo L."/>
            <person name="Liu G."/>
            <person name="Guo L."/>
            <person name="Wang C."/>
            <person name="Yin W.B."/>
            <person name="Stadler M."/>
            <person name="Zhang X."/>
            <person name="Liu X."/>
        </authorList>
    </citation>
    <scope>NUCLEOTIDE SEQUENCE [LARGE SCALE GENOMIC DNA]</scope>
    <source>
        <strain evidence="9">W106-1 / CGMCC3.15140</strain>
    </source>
</reference>
<evidence type="ECO:0000256" key="5">
    <source>
        <dbReference type="PIRSR" id="PIRSR000097-2"/>
    </source>
</evidence>
<dbReference type="RefSeq" id="XP_007828459.1">
    <property type="nucleotide sequence ID" value="XM_007830268.1"/>
</dbReference>
<evidence type="ECO:0000313" key="8">
    <source>
        <dbReference type="EMBL" id="ETS87859.1"/>
    </source>
</evidence>
<dbReference type="SUPFAM" id="SSF51430">
    <property type="entry name" value="NAD(P)-linked oxidoreductase"/>
    <property type="match status" value="1"/>
</dbReference>
<dbReference type="PANTHER" id="PTHR43827">
    <property type="entry name" value="2,5-DIKETO-D-GLUCONIC ACID REDUCTASE"/>
    <property type="match status" value="1"/>
</dbReference>
<keyword evidence="9" id="KW-1185">Reference proteome</keyword>
<dbReference type="eggNOG" id="KOG1577">
    <property type="taxonomic scope" value="Eukaryota"/>
</dbReference>
<evidence type="ECO:0000256" key="1">
    <source>
        <dbReference type="ARBA" id="ARBA00007905"/>
    </source>
</evidence>
<evidence type="ECO:0000313" key="9">
    <source>
        <dbReference type="Proteomes" id="UP000030651"/>
    </source>
</evidence>
<dbReference type="AlphaFoldDB" id="W3XPG2"/>
<keyword evidence="2" id="KW-0521">NADP</keyword>
<dbReference type="HOGENOM" id="CLU_023205_0_0_1"/>
<dbReference type="Gene3D" id="3.20.20.100">
    <property type="entry name" value="NADP-dependent oxidoreductase domain"/>
    <property type="match status" value="1"/>
</dbReference>
<dbReference type="PIRSF" id="PIRSF000097">
    <property type="entry name" value="AKR"/>
    <property type="match status" value="1"/>
</dbReference>
<feature type="active site" description="Proton donor" evidence="4">
    <location>
        <position position="51"/>
    </location>
</feature>
<dbReference type="Proteomes" id="UP000030651">
    <property type="component" value="Unassembled WGS sequence"/>
</dbReference>
<dbReference type="PRINTS" id="PR00069">
    <property type="entry name" value="ALDKETRDTASE"/>
</dbReference>
<name>W3XPG2_PESFW</name>
<dbReference type="GO" id="GO:0016616">
    <property type="term" value="F:oxidoreductase activity, acting on the CH-OH group of donors, NAD or NADP as acceptor"/>
    <property type="evidence" value="ECO:0007669"/>
    <property type="project" value="UniProtKB-ARBA"/>
</dbReference>
<protein>
    <submittedName>
        <fullName evidence="8">NAD(P)H-dependent D-xylose reductase xyl1</fullName>
    </submittedName>
</protein>
<dbReference type="InParanoid" id="W3XPG2"/>
<evidence type="ECO:0000256" key="6">
    <source>
        <dbReference type="PIRSR" id="PIRSR000097-3"/>
    </source>
</evidence>
<evidence type="ECO:0000259" key="7">
    <source>
        <dbReference type="Pfam" id="PF00248"/>
    </source>
</evidence>